<sequence length="49" mass="5543">MNLVFWQSMSIVLVLAVGLPLAIISARSSIHEKKEAQRKHHKAKEHTAH</sequence>
<evidence type="ECO:0000313" key="1">
    <source>
        <dbReference type="EMBL" id="QQD71981.1"/>
    </source>
</evidence>
<proteinExistence type="predicted"/>
<evidence type="ECO:0000313" key="2">
    <source>
        <dbReference type="Proteomes" id="UP000595420"/>
    </source>
</evidence>
<protein>
    <submittedName>
        <fullName evidence="1">Uncharacterized protein</fullName>
    </submittedName>
</protein>
<organism evidence="1 2">
    <name type="scientific">Acidithiobacillus ferrivorans</name>
    <dbReference type="NCBI Taxonomy" id="160808"/>
    <lineage>
        <taxon>Bacteria</taxon>
        <taxon>Pseudomonadati</taxon>
        <taxon>Pseudomonadota</taxon>
        <taxon>Acidithiobacillia</taxon>
        <taxon>Acidithiobacillales</taxon>
        <taxon>Acidithiobacillaceae</taxon>
        <taxon>Acidithiobacillus</taxon>
    </lineage>
</organism>
<dbReference type="RefSeq" id="WP_198660163.1">
    <property type="nucleotide sequence ID" value="NZ_CP059488.1"/>
</dbReference>
<reference evidence="1 2" key="1">
    <citation type="submission" date="2020-07" db="EMBL/GenBank/DDBJ databases">
        <title>Complete genome sequence analysis of Acidithiobacillus ferrivorans XJFY6S-08 reveals extreme environmental adaptation to alpine acid mine drainage.</title>
        <authorList>
            <person name="Yan L."/>
            <person name="Ni Y."/>
        </authorList>
    </citation>
    <scope>NUCLEOTIDE SEQUENCE [LARGE SCALE GENOMIC DNA]</scope>
    <source>
        <strain evidence="1 2">XJFY6S-08</strain>
    </source>
</reference>
<accession>A0A7T5BG46</accession>
<dbReference type="AlphaFoldDB" id="A0A7T5BG46"/>
<name>A0A7T5BG46_9PROT</name>
<gene>
    <name evidence="1" type="ORF">H2515_11160</name>
</gene>
<dbReference type="EMBL" id="CP059488">
    <property type="protein sequence ID" value="QQD71981.1"/>
    <property type="molecule type" value="Genomic_DNA"/>
</dbReference>
<dbReference type="Proteomes" id="UP000595420">
    <property type="component" value="Chromosome"/>
</dbReference>